<dbReference type="SMART" id="SM00346">
    <property type="entry name" value="HTH_ICLR"/>
    <property type="match status" value="1"/>
</dbReference>
<dbReference type="PROSITE" id="PS51077">
    <property type="entry name" value="HTH_ICLR"/>
    <property type="match status" value="1"/>
</dbReference>
<dbReference type="Gene3D" id="3.30.450.40">
    <property type="match status" value="1"/>
</dbReference>
<dbReference type="GO" id="GO:0003700">
    <property type="term" value="F:DNA-binding transcription factor activity"/>
    <property type="evidence" value="ECO:0007669"/>
    <property type="project" value="TreeGrafter"/>
</dbReference>
<organism evidence="4 5">
    <name type="scientific">Alicycliphilus denitrificans</name>
    <dbReference type="NCBI Taxonomy" id="179636"/>
    <lineage>
        <taxon>Bacteria</taxon>
        <taxon>Pseudomonadati</taxon>
        <taxon>Pseudomonadota</taxon>
        <taxon>Betaproteobacteria</taxon>
        <taxon>Burkholderiales</taxon>
        <taxon>Comamonadaceae</taxon>
        <taxon>Alicycliphilus</taxon>
    </lineage>
</organism>
<dbReference type="AlphaFoldDB" id="A0A3R7LH70"/>
<proteinExistence type="predicted"/>
<accession>A0A3R7LH70</accession>
<sequence>MPPSPPVNGAQSVERAGALLRRIAAGHAEGVPLRRLVDDTGLDRTTAWRLVSSLAAQGLVHKDEATGLYHLGLEAAALGAACMDRSPLVRACLPAMKALARLSGDNVFLVVRSGDLSHCLHLEEGEHRVRSFALNVGGTRLLGQGVGSIALLARLGDDALVAHYRRHEAEYQADDVGLARLRRWAVQTRDCGHSYGSSGGVAGIGLGFRVGSCADAALSVIAPRSRLPRSRGAELALAMRREMGAWRLL</sequence>
<dbReference type="PANTHER" id="PTHR30136:SF39">
    <property type="entry name" value="TRANSCRIPTIONAL REGULATORY PROTEIN"/>
    <property type="match status" value="1"/>
</dbReference>
<protein>
    <submittedName>
        <fullName evidence="4">IclR family transcriptional regulator</fullName>
    </submittedName>
</protein>
<evidence type="ECO:0000259" key="3">
    <source>
        <dbReference type="PROSITE" id="PS51077"/>
    </source>
</evidence>
<gene>
    <name evidence="4" type="ORF">CE154_005615</name>
</gene>
<dbReference type="InterPro" id="IPR036388">
    <property type="entry name" value="WH-like_DNA-bd_sf"/>
</dbReference>
<feature type="domain" description="HTH iclR-type" evidence="3">
    <location>
        <begin position="10"/>
        <end position="73"/>
    </location>
</feature>
<dbReference type="Pfam" id="PF09339">
    <property type="entry name" value="HTH_IclR"/>
    <property type="match status" value="1"/>
</dbReference>
<evidence type="ECO:0000313" key="4">
    <source>
        <dbReference type="EMBL" id="RKJ99218.1"/>
    </source>
</evidence>
<dbReference type="PANTHER" id="PTHR30136">
    <property type="entry name" value="HELIX-TURN-HELIX TRANSCRIPTIONAL REGULATOR, ICLR FAMILY"/>
    <property type="match status" value="1"/>
</dbReference>
<evidence type="ECO:0000256" key="1">
    <source>
        <dbReference type="ARBA" id="ARBA00023015"/>
    </source>
</evidence>
<dbReference type="EMBL" id="NKDB02000001">
    <property type="protein sequence ID" value="RKJ99218.1"/>
    <property type="molecule type" value="Genomic_DNA"/>
</dbReference>
<evidence type="ECO:0000256" key="2">
    <source>
        <dbReference type="ARBA" id="ARBA00023163"/>
    </source>
</evidence>
<comment type="caution">
    <text evidence="4">The sequence shown here is derived from an EMBL/GenBank/DDBJ whole genome shotgun (WGS) entry which is preliminary data.</text>
</comment>
<reference evidence="4 5" key="1">
    <citation type="submission" date="2018-09" db="EMBL/GenBank/DDBJ databases">
        <title>Genome comparison of Alicycliphilus sp. BQ1, a polyurethanolytic bacterium, with its closest phylogenetic relatives Alicycliphilus denitrificans BC and K601, unable to attack polyurethane.</title>
        <authorList>
            <person name="Loza-Tavera H."/>
            <person name="Lozano L."/>
            <person name="Cevallos M."/>
            <person name="Maya-Lucas O."/>
            <person name="Garcia-Mena J."/>
            <person name="Hernandez J."/>
        </authorList>
    </citation>
    <scope>NUCLEOTIDE SEQUENCE [LARGE SCALE GENOMIC DNA]</scope>
    <source>
        <strain evidence="4 5">BQ1</strain>
    </source>
</reference>
<dbReference type="SUPFAM" id="SSF55781">
    <property type="entry name" value="GAF domain-like"/>
    <property type="match status" value="1"/>
</dbReference>
<keyword evidence="1" id="KW-0805">Transcription regulation</keyword>
<name>A0A3R7LH70_9BURK</name>
<dbReference type="Proteomes" id="UP000216225">
    <property type="component" value="Unassembled WGS sequence"/>
</dbReference>
<dbReference type="RefSeq" id="WP_094435899.1">
    <property type="nucleotide sequence ID" value="NZ_NKDB02000001.1"/>
</dbReference>
<evidence type="ECO:0000313" key="5">
    <source>
        <dbReference type="Proteomes" id="UP000216225"/>
    </source>
</evidence>
<dbReference type="InterPro" id="IPR050707">
    <property type="entry name" value="HTH_MetabolicPath_Reg"/>
</dbReference>
<dbReference type="GO" id="GO:0003677">
    <property type="term" value="F:DNA binding"/>
    <property type="evidence" value="ECO:0007669"/>
    <property type="project" value="InterPro"/>
</dbReference>
<keyword evidence="2" id="KW-0804">Transcription</keyword>
<dbReference type="InterPro" id="IPR005471">
    <property type="entry name" value="Tscrpt_reg_IclR_N"/>
</dbReference>
<dbReference type="SUPFAM" id="SSF46785">
    <property type="entry name" value="Winged helix' DNA-binding domain"/>
    <property type="match status" value="1"/>
</dbReference>
<dbReference type="GO" id="GO:0045892">
    <property type="term" value="P:negative regulation of DNA-templated transcription"/>
    <property type="evidence" value="ECO:0007669"/>
    <property type="project" value="TreeGrafter"/>
</dbReference>
<dbReference type="Gene3D" id="1.10.10.10">
    <property type="entry name" value="Winged helix-like DNA-binding domain superfamily/Winged helix DNA-binding domain"/>
    <property type="match status" value="1"/>
</dbReference>
<dbReference type="InterPro" id="IPR029016">
    <property type="entry name" value="GAF-like_dom_sf"/>
</dbReference>
<dbReference type="InterPro" id="IPR036390">
    <property type="entry name" value="WH_DNA-bd_sf"/>
</dbReference>